<comment type="similarity">
    <text evidence="1">Belongs to the bacterial solute-binding protein 3 family.</text>
</comment>
<keyword evidence="2" id="KW-0732">Signal</keyword>
<dbReference type="EMBL" id="JBHLVX010000010">
    <property type="protein sequence ID" value="MFC0266879.1"/>
    <property type="molecule type" value="Genomic_DNA"/>
</dbReference>
<dbReference type="PANTHER" id="PTHR35936:SF17">
    <property type="entry name" value="ARGININE-BINDING EXTRACELLULAR PROTEIN ARTP"/>
    <property type="match status" value="1"/>
</dbReference>
<feature type="domain" description="Ionotropic glutamate receptor C-terminal" evidence="4">
    <location>
        <begin position="74"/>
        <end position="299"/>
    </location>
</feature>
<evidence type="ECO:0000313" key="6">
    <source>
        <dbReference type="Proteomes" id="UP001589814"/>
    </source>
</evidence>
<organism evidence="5 6">
    <name type="scientific">Kushneria aurantia</name>
    <dbReference type="NCBI Taxonomy" id="504092"/>
    <lineage>
        <taxon>Bacteria</taxon>
        <taxon>Pseudomonadati</taxon>
        <taxon>Pseudomonadota</taxon>
        <taxon>Gammaproteobacteria</taxon>
        <taxon>Oceanospirillales</taxon>
        <taxon>Halomonadaceae</taxon>
        <taxon>Kushneria</taxon>
    </lineage>
</organism>
<protein>
    <submittedName>
        <fullName evidence="5">Transporter substrate-binding domain-containing protein</fullName>
    </submittedName>
</protein>
<sequence>MRHPASMFRTGCGLKKQLSSCLKTTVQRQERFNMKTSVRRITIFATLALAAFFALTLISPVQADTLDEVKARGTLKVGTEMQFAPFDYLENGQQTGFNKALFAEVGKALGVEVQFIDLPWPSVLPGLEAGKYDMVAGPLIITEARMKRYHFTSPIAESTVALLARAGDNSMQAPSDLAGKSAGAGQGSAQLAALEDYVAGLDQPVEIREYVDNNQAYADLAAGRIDAVANSLPNIAYIAQQRSSQFKLVTPGFGPQSWFAYVGRNGDDADSLVNAVDQVIDKLRASGRLAELQEKWIGESMDVPAEPVPAEGT</sequence>
<feature type="domain" description="Solute-binding protein family 3/N-terminal" evidence="3">
    <location>
        <begin position="74"/>
        <end position="300"/>
    </location>
</feature>
<dbReference type="Gene3D" id="3.40.190.10">
    <property type="entry name" value="Periplasmic binding protein-like II"/>
    <property type="match status" value="2"/>
</dbReference>
<accession>A0ABV6FZZ9</accession>
<comment type="caution">
    <text evidence="5">The sequence shown here is derived from an EMBL/GenBank/DDBJ whole genome shotgun (WGS) entry which is preliminary data.</text>
</comment>
<dbReference type="Proteomes" id="UP001589814">
    <property type="component" value="Unassembled WGS sequence"/>
</dbReference>
<dbReference type="InterPro" id="IPR001320">
    <property type="entry name" value="Iontro_rcpt_C"/>
</dbReference>
<dbReference type="SUPFAM" id="SSF53850">
    <property type="entry name" value="Periplasmic binding protein-like II"/>
    <property type="match status" value="1"/>
</dbReference>
<dbReference type="InterPro" id="IPR001638">
    <property type="entry name" value="Solute-binding_3/MltF_N"/>
</dbReference>
<evidence type="ECO:0000256" key="2">
    <source>
        <dbReference type="ARBA" id="ARBA00022729"/>
    </source>
</evidence>
<dbReference type="PANTHER" id="PTHR35936">
    <property type="entry name" value="MEMBRANE-BOUND LYTIC MUREIN TRANSGLYCOSYLASE F"/>
    <property type="match status" value="1"/>
</dbReference>
<evidence type="ECO:0000259" key="3">
    <source>
        <dbReference type="SMART" id="SM00062"/>
    </source>
</evidence>
<evidence type="ECO:0000313" key="5">
    <source>
        <dbReference type="EMBL" id="MFC0266879.1"/>
    </source>
</evidence>
<keyword evidence="6" id="KW-1185">Reference proteome</keyword>
<dbReference type="RefSeq" id="WP_245558675.1">
    <property type="nucleotide sequence ID" value="NZ_JBHLVX010000010.1"/>
</dbReference>
<dbReference type="SMART" id="SM00079">
    <property type="entry name" value="PBPe"/>
    <property type="match status" value="1"/>
</dbReference>
<dbReference type="SMART" id="SM00062">
    <property type="entry name" value="PBPb"/>
    <property type="match status" value="1"/>
</dbReference>
<evidence type="ECO:0000256" key="1">
    <source>
        <dbReference type="ARBA" id="ARBA00010333"/>
    </source>
</evidence>
<gene>
    <name evidence="5" type="ORF">ACFFHW_02515</name>
</gene>
<dbReference type="Pfam" id="PF00497">
    <property type="entry name" value="SBP_bac_3"/>
    <property type="match status" value="2"/>
</dbReference>
<name>A0ABV6FZZ9_9GAMM</name>
<reference evidence="5 6" key="1">
    <citation type="submission" date="2024-09" db="EMBL/GenBank/DDBJ databases">
        <authorList>
            <person name="Sun Q."/>
            <person name="Mori K."/>
        </authorList>
    </citation>
    <scope>NUCLEOTIDE SEQUENCE [LARGE SCALE GENOMIC DNA]</scope>
    <source>
        <strain evidence="5 6">CCM 7415</strain>
    </source>
</reference>
<proteinExistence type="inferred from homology"/>
<evidence type="ECO:0000259" key="4">
    <source>
        <dbReference type="SMART" id="SM00079"/>
    </source>
</evidence>